<feature type="compositionally biased region" description="Polar residues" evidence="2">
    <location>
        <begin position="152"/>
        <end position="166"/>
    </location>
</feature>
<reference evidence="4" key="1">
    <citation type="submission" date="2015-01" db="EMBL/GenBank/DDBJ databases">
        <title>The Genome Sequence of Cryptococcus gattii MMRL2647.</title>
        <authorList>
            <consortium name="The Broad Institute Genomics Platform"/>
            <person name="Cuomo C."/>
            <person name="Litvintseva A."/>
            <person name="Chen Y."/>
            <person name="Heitman J."/>
            <person name="Sun S."/>
            <person name="Springer D."/>
            <person name="Dromer F."/>
            <person name="Young S."/>
            <person name="Zeng Q."/>
            <person name="Gargeya S."/>
            <person name="Abouelleil A."/>
            <person name="Alvarado L."/>
            <person name="Chapman S.B."/>
            <person name="Gainer-Dewar J."/>
            <person name="Goldberg J."/>
            <person name="Griggs A."/>
            <person name="Gujja S."/>
            <person name="Hansen M."/>
            <person name="Howarth C."/>
            <person name="Imamovic A."/>
            <person name="Larimer J."/>
            <person name="Murphy C."/>
            <person name="Naylor J."/>
            <person name="Pearson M."/>
            <person name="Priest M."/>
            <person name="Roberts A."/>
            <person name="Saif S."/>
            <person name="Shea T."/>
            <person name="Sykes S."/>
            <person name="Wortman J."/>
            <person name="Nusbaum C."/>
            <person name="Birren B."/>
        </authorList>
    </citation>
    <scope>NUCLEOTIDE SEQUENCE [LARGE SCALE GENOMIC DNA]</scope>
    <source>
        <strain evidence="4">IND107</strain>
    </source>
</reference>
<comment type="caution">
    <text evidence="3">The sequence shown here is derived from an EMBL/GenBank/DDBJ whole genome shotgun (WGS) entry which is preliminary data.</text>
</comment>
<name>A0ABR3BQA0_9TREE</name>
<evidence type="ECO:0000256" key="2">
    <source>
        <dbReference type="SAM" id="MobiDB-lite"/>
    </source>
</evidence>
<keyword evidence="1" id="KW-0175">Coiled coil</keyword>
<sequence>MLRPPLSSPSHTAETIISFGSTVSSHQSFSNTALTTPDLGSPGKTKSTLEPLLQILERAEESSKPSSPSLTNSSKPFERPTASNTGLRIIGGVKVKDVASRFEQMRSAQTPSPTPPERHQPTAPRRLPIARSTPPLQTTNNRSTTLSSNGTESTVRPTTSVDQSTDFELPSIPVKLPSAETSYLPSPTHDNVCNDSPNSKNGPTPLRRDRGSTKKMIQRWESRSSTPTHPEVDTVLQNAHGVFSREYLDKKPLPPPKDNPDDSAIIVLPRHFSPSKSLRHKPQSSSTHNSPSHLRTPTKSGRGQNNLSPSPSGSNHSPQNSPSGKKQKVSPLKDVLNFLGARRKGKGKEKEKEIKKDYGALIDENQGRFGVFIPKDRMGSAEMRWSPDFKPTIRSDPIIYLIPTPCSSVSAWDSWLPSWATLTSDALSITYCPVFPTPRTGSSDTPRRCSGSSIKSARGVPFSRISAPNPQTPSDKTFSIQNCLDVRVMKKDELKSRGIPLAPDGVGAEVIELTWEDRSRSYIAVEGSEGRNAWLTAIRGILPRTPVLPPITPSETPFGSISSPLRHSSRHSSPLSIPHRGSIGTVEDAGFGSFPSIQKVGDEWVAGGPLHTLSNDLESLRSRPRLREDSPLRESVSLMFADKLPSQTPPRQSSVPQPEVGRSTSHASSEASQRILEWQAPVQNRKELSVSAQSQLLPTSFLSSGIDVGSATMPHSDTMLSFDSEDLNPSRSASQVGRVPTDVDMGEITPKQTRTAGAGEVKSKAAAWEARSALSSEQELDPFGAPTHISRITFPKPFVGNAPLASSPKISLTPTSYKADISFDHTKNNNLFNHSTSPSRTMRMALEGLLPGAPLAQFTTQPLRLHKNIGWRPNDRHASSTETLVNTPGREMVMKNMPAEAISLASTLSAPTAFEKDSASEEVINRPAVQGPRPVSSNTFGRRVSSRKPSATSQTTPPTRTVTPAVVAQPSTSRDLAMGAVSSPSPMSASGASQRSKNRRSLLPHRVPSTIYRTEIEKQEQNGHEAKEDKEPSSTSAGSPGLGEVESDEVHINAVDIRPISPRLAGVVTVKSARSPESDTSQPLPCPSVALLLELESSPILNDVHLLPPAEELALPTTLPSANLSKLLENVEVLVDHSRVMSDPETALYPKALQEKLGALHEDLTIVCRSLVKTNSEKGSVVEDSPPAAAQEPLDLSKVYGHLESLEGRTISMADPETAPYPKVLEEKLNTLHAEVTLVRKLIEETKTQQETRTFGHVAAEEHKQNDPTAVSRVLTQASSDSWAESAIMATPVLLESKSRNVEVTDGPPPQTELADLPPEQALAAAVPNLEHVSPTLIQPSMPTRPRPARLTMPAPLAPQASQYTTSRLFANTPRSPLNSAFEDDKPPTKTTFAGSESMQNDHTVTMPEPYILRTPVEAIQKEVVPQPIQSDVSEIHRKLDHLTALYLAFIDQQHEVTTSSRVAGTVAGEIAKVPGPTNAGGKRDDGEGRLIFSESEMAGTDNGPFFGRFSTIMCKGVESASASVTPTSVASQNPVPSLKEEIEAPNEVENVIVEEQVARPEAKNEEEKYAGEEVAKIMGENSDELKPLKQQELHVLSNVPTPFERGHSEKGEISSDQLAVAKSPPPIIAPMTVKFPEETLKKVEKAMGILTELDEARGFQKTQAADMGKYLTDLNGWLEKFVQNSSTELGTMSKRLDTLVGPESSDGSQGLPALVADMHSMLVEQKHRNEVDGMTGQRLDTLVMMMGQDQQRQATQESATAEILQVLERQRHENEMLLRALATDLTEEIRGDKMRFLESMQKATTVNVMLHIEEFKRLLNAEVNKSMNELGKVREEKRALEQQISDLFALKAKHGIEPRALPKVPSAAAGPPPPPSNRP</sequence>
<evidence type="ECO:0000313" key="4">
    <source>
        <dbReference type="Proteomes" id="UP000054399"/>
    </source>
</evidence>
<evidence type="ECO:0008006" key="5">
    <source>
        <dbReference type="Google" id="ProtNLM"/>
    </source>
</evidence>
<feature type="compositionally biased region" description="Polar residues" evidence="2">
    <location>
        <begin position="645"/>
        <end position="672"/>
    </location>
</feature>
<accession>A0ABR3BQA0</accession>
<feature type="compositionally biased region" description="Polar residues" evidence="2">
    <location>
        <begin position="24"/>
        <end position="35"/>
    </location>
</feature>
<feature type="region of interest" description="Disordered" evidence="2">
    <location>
        <begin position="273"/>
        <end position="332"/>
    </location>
</feature>
<feature type="compositionally biased region" description="Low complexity" evidence="2">
    <location>
        <begin position="64"/>
        <end position="75"/>
    </location>
</feature>
<feature type="compositionally biased region" description="Low complexity" evidence="2">
    <location>
        <begin position="977"/>
        <end position="993"/>
    </location>
</feature>
<feature type="region of interest" description="Disordered" evidence="2">
    <location>
        <begin position="641"/>
        <end position="673"/>
    </location>
</feature>
<organism evidence="3 4">
    <name type="scientific">Cryptococcus tetragattii IND107</name>
    <dbReference type="NCBI Taxonomy" id="1296105"/>
    <lineage>
        <taxon>Eukaryota</taxon>
        <taxon>Fungi</taxon>
        <taxon>Dikarya</taxon>
        <taxon>Basidiomycota</taxon>
        <taxon>Agaricomycotina</taxon>
        <taxon>Tremellomycetes</taxon>
        <taxon>Tremellales</taxon>
        <taxon>Cryptococcaceae</taxon>
        <taxon>Cryptococcus</taxon>
        <taxon>Cryptococcus gattii species complex</taxon>
    </lineage>
</organism>
<feature type="region of interest" description="Disordered" evidence="2">
    <location>
        <begin position="102"/>
        <end position="233"/>
    </location>
</feature>
<feature type="region of interest" description="Disordered" evidence="2">
    <location>
        <begin position="1377"/>
        <end position="1403"/>
    </location>
</feature>
<evidence type="ECO:0000256" key="1">
    <source>
        <dbReference type="SAM" id="Coils"/>
    </source>
</evidence>
<evidence type="ECO:0000313" key="3">
    <source>
        <dbReference type="EMBL" id="KAL0247370.1"/>
    </source>
</evidence>
<feature type="compositionally biased region" description="Basic and acidic residues" evidence="2">
    <location>
        <begin position="206"/>
        <end position="222"/>
    </location>
</feature>
<reference evidence="3 4" key="2">
    <citation type="submission" date="2024-01" db="EMBL/GenBank/DDBJ databases">
        <title>Comparative genomics of Cryptococcus and Kwoniella reveals pathogenesis evolution and contrasting modes of karyotype evolution via chromosome fusion or intercentromeric recombination.</title>
        <authorList>
            <person name="Coelho M.A."/>
            <person name="David-Palma M."/>
            <person name="Shea T."/>
            <person name="Bowers K."/>
            <person name="Mcginley-Smith S."/>
            <person name="Mohammad A.W."/>
            <person name="Gnirke A."/>
            <person name="Yurkov A.M."/>
            <person name="Nowrousian M."/>
            <person name="Sun S."/>
            <person name="Cuomo C.A."/>
            <person name="Heitman J."/>
        </authorList>
    </citation>
    <scope>NUCLEOTIDE SEQUENCE [LARGE SCALE GENOMIC DNA]</scope>
    <source>
        <strain evidence="3 4">IND107</strain>
    </source>
</reference>
<feature type="compositionally biased region" description="Polar residues" evidence="2">
    <location>
        <begin position="1389"/>
        <end position="1403"/>
    </location>
</feature>
<feature type="coiled-coil region" evidence="1">
    <location>
        <begin position="1817"/>
        <end position="1851"/>
    </location>
</feature>
<dbReference type="EMBL" id="ATAM02000007">
    <property type="protein sequence ID" value="KAL0247370.1"/>
    <property type="molecule type" value="Genomic_DNA"/>
</dbReference>
<feature type="compositionally biased region" description="Low complexity" evidence="2">
    <location>
        <begin position="560"/>
        <end position="578"/>
    </location>
</feature>
<dbReference type="RefSeq" id="XP_066613331.1">
    <property type="nucleotide sequence ID" value="XM_066758883.1"/>
</dbReference>
<feature type="region of interest" description="Disordered" evidence="2">
    <location>
        <begin position="1860"/>
        <end position="1880"/>
    </location>
</feature>
<feature type="compositionally biased region" description="Low complexity" evidence="2">
    <location>
        <begin position="138"/>
        <end position="151"/>
    </location>
</feature>
<feature type="compositionally biased region" description="Polar residues" evidence="2">
    <location>
        <begin position="283"/>
        <end position="324"/>
    </location>
</feature>
<proteinExistence type="predicted"/>
<feature type="compositionally biased region" description="Low complexity" evidence="2">
    <location>
        <begin position="949"/>
        <end position="970"/>
    </location>
</feature>
<feature type="compositionally biased region" description="Polar residues" evidence="2">
    <location>
        <begin position="179"/>
        <end position="202"/>
    </location>
</feature>
<dbReference type="GeneID" id="91991262"/>
<feature type="region of interest" description="Disordered" evidence="2">
    <location>
        <begin position="555"/>
        <end position="578"/>
    </location>
</feature>
<feature type="region of interest" description="Disordered" evidence="2">
    <location>
        <begin position="24"/>
        <end position="89"/>
    </location>
</feature>
<keyword evidence="4" id="KW-1185">Reference proteome</keyword>
<feature type="region of interest" description="Disordered" evidence="2">
    <location>
        <begin position="916"/>
        <end position="1044"/>
    </location>
</feature>
<dbReference type="Proteomes" id="UP000054399">
    <property type="component" value="Unassembled WGS sequence"/>
</dbReference>
<feature type="compositionally biased region" description="Pro residues" evidence="2">
    <location>
        <begin position="1871"/>
        <end position="1880"/>
    </location>
</feature>
<protein>
    <recommendedName>
        <fullName evidence="5">PH domain-containing protein</fullName>
    </recommendedName>
</protein>
<gene>
    <name evidence="3" type="ORF">I308_104406</name>
</gene>
<feature type="compositionally biased region" description="Basic and acidic residues" evidence="2">
    <location>
        <begin position="1014"/>
        <end position="1032"/>
    </location>
</feature>